<evidence type="ECO:0000256" key="1">
    <source>
        <dbReference type="SAM" id="MobiDB-lite"/>
    </source>
</evidence>
<evidence type="ECO:0000313" key="3">
    <source>
        <dbReference type="Proteomes" id="UP001367676"/>
    </source>
</evidence>
<comment type="caution">
    <text evidence="2">The sequence shown here is derived from an EMBL/GenBank/DDBJ whole genome shotgun (WGS) entry which is preliminary data.</text>
</comment>
<accession>A0AAN9TIL6</accession>
<feature type="region of interest" description="Disordered" evidence="1">
    <location>
        <begin position="46"/>
        <end position="72"/>
    </location>
</feature>
<name>A0AAN9TIL6_9HEMI</name>
<gene>
    <name evidence="2" type="ORF">V9T40_011353</name>
</gene>
<sequence length="190" mass="22215">MHRDVYFGSPHAPDMKCQRRACSRCSEFWLEFSGRSPKIFHEFRSKSAGKRNRPTWKSVESEFTPSPHSAPGIVAVPSQKRLTDSLVEVTKMKRRIAFQKAESLIPRKIEQVKRKTYRKQGEREKKKMGKSKLKGEKKTKEKRAVRDECERENLLKWKSWIRKGATRSVRGKSASAVDFRDTSTERLCRK</sequence>
<feature type="compositionally biased region" description="Basic and acidic residues" evidence="1">
    <location>
        <begin position="115"/>
        <end position="125"/>
    </location>
</feature>
<protein>
    <submittedName>
        <fullName evidence="2">Uncharacterized protein</fullName>
    </submittedName>
</protein>
<keyword evidence="3" id="KW-1185">Reference proteome</keyword>
<proteinExistence type="predicted"/>
<dbReference type="AlphaFoldDB" id="A0AAN9TIL6"/>
<dbReference type="EMBL" id="JBBCAQ010000037">
    <property type="protein sequence ID" value="KAK7574162.1"/>
    <property type="molecule type" value="Genomic_DNA"/>
</dbReference>
<organism evidence="2 3">
    <name type="scientific">Parthenolecanium corni</name>
    <dbReference type="NCBI Taxonomy" id="536013"/>
    <lineage>
        <taxon>Eukaryota</taxon>
        <taxon>Metazoa</taxon>
        <taxon>Ecdysozoa</taxon>
        <taxon>Arthropoda</taxon>
        <taxon>Hexapoda</taxon>
        <taxon>Insecta</taxon>
        <taxon>Pterygota</taxon>
        <taxon>Neoptera</taxon>
        <taxon>Paraneoptera</taxon>
        <taxon>Hemiptera</taxon>
        <taxon>Sternorrhyncha</taxon>
        <taxon>Coccoidea</taxon>
        <taxon>Coccidae</taxon>
        <taxon>Parthenolecanium</taxon>
    </lineage>
</organism>
<feature type="region of interest" description="Disordered" evidence="1">
    <location>
        <begin position="165"/>
        <end position="190"/>
    </location>
</feature>
<evidence type="ECO:0000313" key="2">
    <source>
        <dbReference type="EMBL" id="KAK7574162.1"/>
    </source>
</evidence>
<reference evidence="2 3" key="1">
    <citation type="submission" date="2024-03" db="EMBL/GenBank/DDBJ databases">
        <title>Adaptation during the transition from Ophiocordyceps entomopathogen to insect associate is accompanied by gene loss and intensified selection.</title>
        <authorList>
            <person name="Ward C.M."/>
            <person name="Onetto C.A."/>
            <person name="Borneman A.R."/>
        </authorList>
    </citation>
    <scope>NUCLEOTIDE SEQUENCE [LARGE SCALE GENOMIC DNA]</scope>
    <source>
        <strain evidence="2">AWRI1</strain>
        <tissue evidence="2">Single Adult Female</tissue>
    </source>
</reference>
<dbReference type="Proteomes" id="UP001367676">
    <property type="component" value="Unassembled WGS sequence"/>
</dbReference>
<feature type="region of interest" description="Disordered" evidence="1">
    <location>
        <begin position="115"/>
        <end position="147"/>
    </location>
</feature>
<feature type="compositionally biased region" description="Basic and acidic residues" evidence="1">
    <location>
        <begin position="133"/>
        <end position="147"/>
    </location>
</feature>
<feature type="compositionally biased region" description="Basic and acidic residues" evidence="1">
    <location>
        <begin position="178"/>
        <end position="190"/>
    </location>
</feature>